<feature type="region of interest" description="Disordered" evidence="1">
    <location>
        <begin position="655"/>
        <end position="678"/>
    </location>
</feature>
<evidence type="ECO:0000313" key="3">
    <source>
        <dbReference type="Proteomes" id="UP000605986"/>
    </source>
</evidence>
<evidence type="ECO:0000256" key="1">
    <source>
        <dbReference type="SAM" id="MobiDB-lite"/>
    </source>
</evidence>
<sequence length="678" mass="78119">MDPASLAFGVVSLSMQLVQTASAIKDLISTYKSAAKELDSLYDRLDDIETICQSLELVLSDIDNPNRKPWETALLKKLHRIIQECCDKVSNVYSVFNNISSKHKKGRNPLKSAGFLFLQHRDQIVVCTNGLDKSLSSLQLYMTANILALSSWTRQPQGVPLCIAASGQSTRQHPVAQASNQTSYVLQPVKQESEVVFEHWTWQCMDVAFLQRTRRRRITYLTGQRFTTDDDSTFTFGSSLLNKYIQLSIQRGSLAPFCIALQIPRILLIREGATELGDKVNTAFVQDDLETIQKFFSEGLLTAATLVAYHEHLPGQEGSLLGLAMAFKSYNLTKFLVSQMHGPSYSPRNHISNPVSLLPIKREAHFLCVIEYIHARQNQITPIELCLSLEQVTNPHYVKVCLDTCRQYFPYGWQPCDDVLVRHMKYMFSDLSYNIEDSQLGEWASLFAGAIERGLEIYHDLESSFEESHLAKILETNESPHDVLYCVQRWIDLLELAGVDLERYLRIATERCFAIWKESNSNPLYGSEDIAIRRVLCMGQYKGYCFPYWTEMVDEACPIRDLLLEYPTLRYSETTFTSYNWLSTMWFYQDWNSGSNLSGRDRSMNCWPVAPPLERRPPDFNKYFKLRYKDYCDIVEWADRAFNLMESRFERRQMRKLHKKTGKKGRKKTNSIPGAWVE</sequence>
<dbReference type="AlphaFoldDB" id="A0A8H4KRG0"/>
<evidence type="ECO:0000313" key="2">
    <source>
        <dbReference type="EMBL" id="KAF4454388.1"/>
    </source>
</evidence>
<dbReference type="OrthoDB" id="5094570at2759"/>
<protein>
    <recommendedName>
        <fullName evidence="4">Fungal N-terminal domain-containing protein</fullName>
    </recommendedName>
</protein>
<reference evidence="2" key="1">
    <citation type="submission" date="2020-01" db="EMBL/GenBank/DDBJ databases">
        <title>Identification and distribution of gene clusters putatively required for synthesis of sphingolipid metabolism inhibitors in phylogenetically diverse species of the filamentous fungus Fusarium.</title>
        <authorList>
            <person name="Kim H.-S."/>
            <person name="Busman M."/>
            <person name="Brown D.W."/>
            <person name="Divon H."/>
            <person name="Uhlig S."/>
            <person name="Proctor R.H."/>
        </authorList>
    </citation>
    <scope>NUCLEOTIDE SEQUENCE</scope>
    <source>
        <strain evidence="2">NRRL 53441</strain>
    </source>
</reference>
<dbReference type="Proteomes" id="UP000605986">
    <property type="component" value="Unassembled WGS sequence"/>
</dbReference>
<keyword evidence="3" id="KW-1185">Reference proteome</keyword>
<dbReference type="EMBL" id="JAADJG010000126">
    <property type="protein sequence ID" value="KAF4454388.1"/>
    <property type="molecule type" value="Genomic_DNA"/>
</dbReference>
<evidence type="ECO:0008006" key="4">
    <source>
        <dbReference type="Google" id="ProtNLM"/>
    </source>
</evidence>
<proteinExistence type="predicted"/>
<gene>
    <name evidence="2" type="ORF">F53441_3105</name>
</gene>
<comment type="caution">
    <text evidence="2">The sequence shown here is derived from an EMBL/GenBank/DDBJ whole genome shotgun (WGS) entry which is preliminary data.</text>
</comment>
<organism evidence="2 3">
    <name type="scientific">Fusarium austroafricanum</name>
    <dbReference type="NCBI Taxonomy" id="2364996"/>
    <lineage>
        <taxon>Eukaryota</taxon>
        <taxon>Fungi</taxon>
        <taxon>Dikarya</taxon>
        <taxon>Ascomycota</taxon>
        <taxon>Pezizomycotina</taxon>
        <taxon>Sordariomycetes</taxon>
        <taxon>Hypocreomycetidae</taxon>
        <taxon>Hypocreales</taxon>
        <taxon>Nectriaceae</taxon>
        <taxon>Fusarium</taxon>
        <taxon>Fusarium concolor species complex</taxon>
    </lineage>
</organism>
<name>A0A8H4KRG0_9HYPO</name>
<feature type="compositionally biased region" description="Basic residues" evidence="1">
    <location>
        <begin position="655"/>
        <end position="669"/>
    </location>
</feature>
<accession>A0A8H4KRG0</accession>